<dbReference type="PANTHER" id="PTHR11705:SF119">
    <property type="entry name" value="OS02G0119300 PROTEIN"/>
    <property type="match status" value="1"/>
</dbReference>
<evidence type="ECO:0000256" key="2">
    <source>
        <dbReference type="ARBA" id="ARBA00005988"/>
    </source>
</evidence>
<comment type="similarity">
    <text evidence="2 3">Belongs to the peptidase M14 family.</text>
</comment>
<dbReference type="AlphaFoldDB" id="A0AAW1SNK1"/>
<reference evidence="8 9" key="1">
    <citation type="journal article" date="2024" name="Nat. Commun.">
        <title>Phylogenomics reveals the evolutionary origins of lichenization in chlorophyte algae.</title>
        <authorList>
            <person name="Puginier C."/>
            <person name="Libourel C."/>
            <person name="Otte J."/>
            <person name="Skaloud P."/>
            <person name="Haon M."/>
            <person name="Grisel S."/>
            <person name="Petersen M."/>
            <person name="Berrin J.G."/>
            <person name="Delaux P.M."/>
            <person name="Dal Grande F."/>
            <person name="Keller J."/>
        </authorList>
    </citation>
    <scope>NUCLEOTIDE SEQUENCE [LARGE SCALE GENOMIC DNA]</scope>
    <source>
        <strain evidence="8 9">SAG 2523</strain>
    </source>
</reference>
<evidence type="ECO:0000259" key="7">
    <source>
        <dbReference type="PROSITE" id="PS52035"/>
    </source>
</evidence>
<dbReference type="SMART" id="SM00631">
    <property type="entry name" value="Zn_pept"/>
    <property type="match status" value="1"/>
</dbReference>
<comment type="cofactor">
    <cofactor evidence="1">
        <name>Zn(2+)</name>
        <dbReference type="ChEBI" id="CHEBI:29105"/>
    </cofactor>
</comment>
<feature type="active site" description="Proton donor/acceptor" evidence="3">
    <location>
        <position position="302"/>
    </location>
</feature>
<gene>
    <name evidence="8" type="ORF">WJX84_010504</name>
</gene>
<evidence type="ECO:0000256" key="3">
    <source>
        <dbReference type="PROSITE-ProRule" id="PRU01379"/>
    </source>
</evidence>
<feature type="signal peptide" evidence="6">
    <location>
        <begin position="1"/>
        <end position="24"/>
    </location>
</feature>
<comment type="caution">
    <text evidence="8">The sequence shown here is derived from an EMBL/GenBank/DDBJ whole genome shotgun (WGS) entry which is preliminary data.</text>
</comment>
<keyword evidence="5" id="KW-0472">Membrane</keyword>
<evidence type="ECO:0000256" key="6">
    <source>
        <dbReference type="SAM" id="SignalP"/>
    </source>
</evidence>
<dbReference type="Pfam" id="PF00246">
    <property type="entry name" value="Peptidase_M14"/>
    <property type="match status" value="1"/>
</dbReference>
<accession>A0AAW1SNK1</accession>
<dbReference type="GO" id="GO:0006508">
    <property type="term" value="P:proteolysis"/>
    <property type="evidence" value="ECO:0007669"/>
    <property type="project" value="InterPro"/>
</dbReference>
<keyword evidence="6" id="KW-0732">Signal</keyword>
<evidence type="ECO:0000256" key="5">
    <source>
        <dbReference type="SAM" id="Phobius"/>
    </source>
</evidence>
<dbReference type="InterPro" id="IPR000834">
    <property type="entry name" value="Peptidase_M14"/>
</dbReference>
<dbReference type="SUPFAM" id="SSF53187">
    <property type="entry name" value="Zn-dependent exopeptidases"/>
    <property type="match status" value="1"/>
</dbReference>
<organism evidence="8 9">
    <name type="scientific">Apatococcus fuscideae</name>
    <dbReference type="NCBI Taxonomy" id="2026836"/>
    <lineage>
        <taxon>Eukaryota</taxon>
        <taxon>Viridiplantae</taxon>
        <taxon>Chlorophyta</taxon>
        <taxon>core chlorophytes</taxon>
        <taxon>Trebouxiophyceae</taxon>
        <taxon>Chlorellales</taxon>
        <taxon>Chlorellaceae</taxon>
        <taxon>Apatococcus</taxon>
    </lineage>
</organism>
<feature type="domain" description="Peptidase M14" evidence="7">
    <location>
        <begin position="30"/>
        <end position="356"/>
    </location>
</feature>
<feature type="region of interest" description="Disordered" evidence="4">
    <location>
        <begin position="310"/>
        <end position="379"/>
    </location>
</feature>
<proteinExistence type="inferred from homology"/>
<keyword evidence="5" id="KW-0812">Transmembrane</keyword>
<dbReference type="GO" id="GO:0004181">
    <property type="term" value="F:metallocarboxypeptidase activity"/>
    <property type="evidence" value="ECO:0007669"/>
    <property type="project" value="InterPro"/>
</dbReference>
<evidence type="ECO:0000256" key="1">
    <source>
        <dbReference type="ARBA" id="ARBA00001947"/>
    </source>
</evidence>
<keyword evidence="5" id="KW-1133">Transmembrane helix</keyword>
<dbReference type="PANTHER" id="PTHR11705">
    <property type="entry name" value="PROTEASE FAMILY M14 CARBOXYPEPTIDASE A,B"/>
    <property type="match status" value="1"/>
</dbReference>
<dbReference type="Proteomes" id="UP001485043">
    <property type="component" value="Unassembled WGS sequence"/>
</dbReference>
<dbReference type="GO" id="GO:0008270">
    <property type="term" value="F:zinc ion binding"/>
    <property type="evidence" value="ECO:0007669"/>
    <property type="project" value="InterPro"/>
</dbReference>
<name>A0AAW1SNK1_9CHLO</name>
<dbReference type="GO" id="GO:0005615">
    <property type="term" value="C:extracellular space"/>
    <property type="evidence" value="ECO:0007669"/>
    <property type="project" value="TreeGrafter"/>
</dbReference>
<keyword evidence="9" id="KW-1185">Reference proteome</keyword>
<protein>
    <recommendedName>
        <fullName evidence="7">Peptidase M14 domain-containing protein</fullName>
    </recommendedName>
</protein>
<dbReference type="EMBL" id="JALJOV010001362">
    <property type="protein sequence ID" value="KAK9849119.1"/>
    <property type="molecule type" value="Genomic_DNA"/>
</dbReference>
<dbReference type="PROSITE" id="PS52035">
    <property type="entry name" value="PEPTIDASE_M14"/>
    <property type="match status" value="1"/>
</dbReference>
<sequence>MGKAGYYLFSCAICSLVSCSLLHAQVPWDVYHKTEEVLGFFQAAAKDQPQLVRLEHQLDEASSVRLPVVTITDFASGEAGKEVLLLVAGEHGRELITSDIIYWLGKALSGKAEELLHWPTVQQVLSKAQAATTGLKGNSLELWLEGLLQKCVFKIVPVANVEARRQVEGGMLCQRTTPSGVDLNRNWPHAWKLTDAGLEEYGGPKPLSEPQTRIMKALATAAQPRAFVNLHSGEYAMYVPWDSQATQAAGLPADTEQVLDKLNIFCQCMHGAGGKVAGYLAYGTSMDYLYQELQIPYPITVEVYGPGGTGKLATGGKPRQMLSGSHGQELNLDHPSRIPQIQGSSRQLQQQLTQQQATQQQMASQQASQQQLPQQQLPDQQLPQKALGAVGTTHQQGTNQDVVATWLAALLTLAEHLAANPGASLPKNDADQHQLPIPSVPPFKQDLAAMAGTDSEERLSQSTGLGEFRSKAMLKHSKSEAKSRPNVSLLEAAPARSHLLRRLLILGGLGLLVFGVWMKMGSPVTGLMQRRRSVSRRTPRAAV</sequence>
<dbReference type="PROSITE" id="PS51257">
    <property type="entry name" value="PROKAR_LIPOPROTEIN"/>
    <property type="match status" value="1"/>
</dbReference>
<feature type="compositionally biased region" description="Low complexity" evidence="4">
    <location>
        <begin position="339"/>
        <end position="379"/>
    </location>
</feature>
<evidence type="ECO:0000313" key="8">
    <source>
        <dbReference type="EMBL" id="KAK9849119.1"/>
    </source>
</evidence>
<dbReference type="Gene3D" id="3.40.630.10">
    <property type="entry name" value="Zn peptidases"/>
    <property type="match status" value="1"/>
</dbReference>
<evidence type="ECO:0000313" key="9">
    <source>
        <dbReference type="Proteomes" id="UP001485043"/>
    </source>
</evidence>
<feature type="transmembrane region" description="Helical" evidence="5">
    <location>
        <begin position="503"/>
        <end position="527"/>
    </location>
</feature>
<feature type="chain" id="PRO_5043901111" description="Peptidase M14 domain-containing protein" evidence="6">
    <location>
        <begin position="25"/>
        <end position="543"/>
    </location>
</feature>
<evidence type="ECO:0000256" key="4">
    <source>
        <dbReference type="SAM" id="MobiDB-lite"/>
    </source>
</evidence>